<evidence type="ECO:0000256" key="10">
    <source>
        <dbReference type="ARBA" id="ARBA00023136"/>
    </source>
</evidence>
<comment type="caution">
    <text evidence="14">The sequence shown here is derived from an EMBL/GenBank/DDBJ whole genome shotgun (WGS) entry which is preliminary data.</text>
</comment>
<evidence type="ECO:0000259" key="13">
    <source>
        <dbReference type="PROSITE" id="PS50885"/>
    </source>
</evidence>
<dbReference type="InterPro" id="IPR036097">
    <property type="entry name" value="HisK_dim/P_sf"/>
</dbReference>
<evidence type="ECO:0000256" key="9">
    <source>
        <dbReference type="ARBA" id="ARBA00023012"/>
    </source>
</evidence>
<reference evidence="14" key="1">
    <citation type="submission" date="2021-01" db="EMBL/GenBank/DDBJ databases">
        <title>Whole genome shotgun sequence of Planotetraspora silvatica NBRC 100141.</title>
        <authorList>
            <person name="Komaki H."/>
            <person name="Tamura T."/>
        </authorList>
    </citation>
    <scope>NUCLEOTIDE SEQUENCE</scope>
    <source>
        <strain evidence="14">NBRC 100141</strain>
    </source>
</reference>
<name>A0A8J3UUZ1_9ACTN</name>
<dbReference type="InterPro" id="IPR036890">
    <property type="entry name" value="HATPase_C_sf"/>
</dbReference>
<dbReference type="InterPro" id="IPR003660">
    <property type="entry name" value="HAMP_dom"/>
</dbReference>
<evidence type="ECO:0000256" key="3">
    <source>
        <dbReference type="ARBA" id="ARBA00012438"/>
    </source>
</evidence>
<keyword evidence="15" id="KW-1185">Reference proteome</keyword>
<dbReference type="CDD" id="cd00075">
    <property type="entry name" value="HATPase"/>
    <property type="match status" value="1"/>
</dbReference>
<dbReference type="PRINTS" id="PR00344">
    <property type="entry name" value="BCTRLSENSOR"/>
</dbReference>
<accession>A0A8J3UUZ1</accession>
<keyword evidence="6 11" id="KW-0812">Transmembrane</keyword>
<evidence type="ECO:0000256" key="8">
    <source>
        <dbReference type="ARBA" id="ARBA00022989"/>
    </source>
</evidence>
<gene>
    <name evidence="14" type="ORF">Psi02_76450</name>
</gene>
<evidence type="ECO:0000256" key="4">
    <source>
        <dbReference type="ARBA" id="ARBA00022553"/>
    </source>
</evidence>
<dbReference type="GO" id="GO:0005886">
    <property type="term" value="C:plasma membrane"/>
    <property type="evidence" value="ECO:0007669"/>
    <property type="project" value="UniProtKB-SubCell"/>
</dbReference>
<feature type="domain" description="Histidine kinase" evidence="12">
    <location>
        <begin position="229"/>
        <end position="441"/>
    </location>
</feature>
<dbReference type="SUPFAM" id="SSF55874">
    <property type="entry name" value="ATPase domain of HSP90 chaperone/DNA topoisomerase II/histidine kinase"/>
    <property type="match status" value="1"/>
</dbReference>
<comment type="catalytic activity">
    <reaction evidence="1">
        <text>ATP + protein L-histidine = ADP + protein N-phospho-L-histidine.</text>
        <dbReference type="EC" id="2.7.13.3"/>
    </reaction>
</comment>
<dbReference type="InterPro" id="IPR050428">
    <property type="entry name" value="TCS_sensor_his_kinase"/>
</dbReference>
<evidence type="ECO:0000256" key="5">
    <source>
        <dbReference type="ARBA" id="ARBA00022679"/>
    </source>
</evidence>
<dbReference type="Pfam" id="PF02518">
    <property type="entry name" value="HATPase_c"/>
    <property type="match status" value="1"/>
</dbReference>
<keyword evidence="10 11" id="KW-0472">Membrane</keyword>
<dbReference type="CDD" id="cd00082">
    <property type="entry name" value="HisKA"/>
    <property type="match status" value="1"/>
</dbReference>
<comment type="subcellular location">
    <subcellularLocation>
        <location evidence="2">Cell membrane</location>
    </subcellularLocation>
</comment>
<dbReference type="PANTHER" id="PTHR45436">
    <property type="entry name" value="SENSOR HISTIDINE KINASE YKOH"/>
    <property type="match status" value="1"/>
</dbReference>
<dbReference type="Proteomes" id="UP000644610">
    <property type="component" value="Unassembled WGS sequence"/>
</dbReference>
<evidence type="ECO:0000256" key="2">
    <source>
        <dbReference type="ARBA" id="ARBA00004236"/>
    </source>
</evidence>
<sequence length="448" mass="48415">MLFLGVAVALLSTLMSGMVIFIVHRLATESRTATVNGTATEVASLVPRGELRNPIPDQVVPYVQVLDSQRRVIASTENLRGRPPIASFLPANTESERTEVICGKAIPTGECALVVAVQATDNGKTWTVYGAAPSIPFYVDPLLALLLVAGTVIIVGLIIFASYRIIVGYIEPVRLIRAELGHLRPTRLSERVPVPSRSYREAHDLATTVNRTLDQLQAMMERERQFTFDISHDLRNPITAMRTEIEDVLLAPDEVDVVRLGTILLTDLDRLQAIVSDLLILAKLDAGAPTTCEWVDLAELATTECVRRSGKQIICEVAPGTVVKGDPVRLARLVNNLVANAERHASSKVTVRVSREGDDAGPDAGTAVLEVIDDGEGIAPGDREAVFERFVRLAAGRRKDSGGTGLGLPIARQIAESHNGTLTIQDSDRGAHFVLRVPLRSADGGANW</sequence>
<dbReference type="EC" id="2.7.13.3" evidence="3"/>
<dbReference type="Pfam" id="PF00512">
    <property type="entry name" value="HisKA"/>
    <property type="match status" value="1"/>
</dbReference>
<dbReference type="Gene3D" id="1.10.287.130">
    <property type="match status" value="1"/>
</dbReference>
<keyword evidence="8 11" id="KW-1133">Transmembrane helix</keyword>
<dbReference type="PROSITE" id="PS50109">
    <property type="entry name" value="HIS_KIN"/>
    <property type="match status" value="1"/>
</dbReference>
<dbReference type="InterPro" id="IPR003594">
    <property type="entry name" value="HATPase_dom"/>
</dbReference>
<dbReference type="PANTHER" id="PTHR45436:SF5">
    <property type="entry name" value="SENSOR HISTIDINE KINASE TRCS"/>
    <property type="match status" value="1"/>
</dbReference>
<keyword evidence="5" id="KW-0808">Transferase</keyword>
<dbReference type="AlphaFoldDB" id="A0A8J3UUZ1"/>
<keyword evidence="4" id="KW-0597">Phosphoprotein</keyword>
<dbReference type="Gene3D" id="3.30.565.10">
    <property type="entry name" value="Histidine kinase-like ATPase, C-terminal domain"/>
    <property type="match status" value="1"/>
</dbReference>
<dbReference type="InterPro" id="IPR004358">
    <property type="entry name" value="Sig_transdc_His_kin-like_C"/>
</dbReference>
<dbReference type="GO" id="GO:0000155">
    <property type="term" value="F:phosphorelay sensor kinase activity"/>
    <property type="evidence" value="ECO:0007669"/>
    <property type="project" value="InterPro"/>
</dbReference>
<dbReference type="RefSeq" id="WP_203980726.1">
    <property type="nucleotide sequence ID" value="NZ_BAAAKY010000039.1"/>
</dbReference>
<evidence type="ECO:0000256" key="11">
    <source>
        <dbReference type="SAM" id="Phobius"/>
    </source>
</evidence>
<evidence type="ECO:0000259" key="12">
    <source>
        <dbReference type="PROSITE" id="PS50109"/>
    </source>
</evidence>
<dbReference type="PROSITE" id="PS50885">
    <property type="entry name" value="HAMP"/>
    <property type="match status" value="1"/>
</dbReference>
<evidence type="ECO:0000256" key="1">
    <source>
        <dbReference type="ARBA" id="ARBA00000085"/>
    </source>
</evidence>
<dbReference type="SMART" id="SM00387">
    <property type="entry name" value="HATPase_c"/>
    <property type="match status" value="1"/>
</dbReference>
<dbReference type="SMART" id="SM00388">
    <property type="entry name" value="HisKA"/>
    <property type="match status" value="1"/>
</dbReference>
<evidence type="ECO:0000256" key="7">
    <source>
        <dbReference type="ARBA" id="ARBA00022777"/>
    </source>
</evidence>
<feature type="transmembrane region" description="Helical" evidence="11">
    <location>
        <begin position="142"/>
        <end position="167"/>
    </location>
</feature>
<protein>
    <recommendedName>
        <fullName evidence="3">histidine kinase</fullName>
        <ecNumber evidence="3">2.7.13.3</ecNumber>
    </recommendedName>
</protein>
<dbReference type="EMBL" id="BOOQ01000064">
    <property type="protein sequence ID" value="GII51221.1"/>
    <property type="molecule type" value="Genomic_DNA"/>
</dbReference>
<keyword evidence="9" id="KW-0902">Two-component regulatory system</keyword>
<feature type="domain" description="HAMP" evidence="13">
    <location>
        <begin position="172"/>
        <end position="221"/>
    </location>
</feature>
<evidence type="ECO:0000313" key="14">
    <source>
        <dbReference type="EMBL" id="GII51221.1"/>
    </source>
</evidence>
<dbReference type="SUPFAM" id="SSF47384">
    <property type="entry name" value="Homodimeric domain of signal transducing histidine kinase"/>
    <property type="match status" value="1"/>
</dbReference>
<keyword evidence="7 14" id="KW-0418">Kinase</keyword>
<evidence type="ECO:0000256" key="6">
    <source>
        <dbReference type="ARBA" id="ARBA00022692"/>
    </source>
</evidence>
<organism evidence="14 15">
    <name type="scientific">Planotetraspora silvatica</name>
    <dbReference type="NCBI Taxonomy" id="234614"/>
    <lineage>
        <taxon>Bacteria</taxon>
        <taxon>Bacillati</taxon>
        <taxon>Actinomycetota</taxon>
        <taxon>Actinomycetes</taxon>
        <taxon>Streptosporangiales</taxon>
        <taxon>Streptosporangiaceae</taxon>
        <taxon>Planotetraspora</taxon>
    </lineage>
</organism>
<dbReference type="InterPro" id="IPR005467">
    <property type="entry name" value="His_kinase_dom"/>
</dbReference>
<proteinExistence type="predicted"/>
<dbReference type="InterPro" id="IPR003661">
    <property type="entry name" value="HisK_dim/P_dom"/>
</dbReference>
<evidence type="ECO:0000313" key="15">
    <source>
        <dbReference type="Proteomes" id="UP000644610"/>
    </source>
</evidence>